<sequence>MAKTRPRRVALVTSSFHPHAGGVEEHVRHVAREMSQRGVRVEVWTVDRGEGLREARVDGVRVRYLSTPLPARDGLALMRFLGSAPAALWVWWRAFTSLRPEVLHVHCFGPNGVYALALHRLTRTPLVVTSHGETFADDHGVYDRSALLRSALRQSIDAAVAVTGPTQFVLRDLRARFGLVDGQVVPNGVDETAPPVESLELPTGRPMVLAVGRLERMKGFDLLLDAAAHPELDAVHVVIGGDGSQSSALHRRAQDTGIADRVHFLGRVTPGQVTAAMAAADVVVVPSRREAFGIVALEAWRAGTPPVGTVHGGMPDFVEDGVDGLLVDPAVTLDPVAAVARVIDDVNPVEHMCRSGRDRLGDFMWSAVVDRYLSAYEDLS</sequence>
<protein>
    <submittedName>
        <fullName evidence="1">Glycosyltransferase family 4 protein</fullName>
    </submittedName>
</protein>
<evidence type="ECO:0000313" key="2">
    <source>
        <dbReference type="Proteomes" id="UP001059663"/>
    </source>
</evidence>
<evidence type="ECO:0000313" key="1">
    <source>
        <dbReference type="EMBL" id="UUZ44043.1"/>
    </source>
</evidence>
<reference evidence="1" key="1">
    <citation type="submission" date="2021-11" db="EMBL/GenBank/DDBJ databases">
        <title>Study of the species diversity of bacterial strains isolated from a unique natural object - Shulgan-Tash cave (Bashkiria).</title>
        <authorList>
            <person name="Sazanova A.L."/>
            <person name="Chirak E.R."/>
            <person name="Safronova V.I."/>
        </authorList>
    </citation>
    <scope>NUCLEOTIDE SEQUENCE</scope>
    <source>
        <strain evidence="1">P1</strain>
    </source>
</reference>
<organism evidence="1 2">
    <name type="scientific">Janibacter limosus</name>
    <dbReference type="NCBI Taxonomy" id="53458"/>
    <lineage>
        <taxon>Bacteria</taxon>
        <taxon>Bacillati</taxon>
        <taxon>Actinomycetota</taxon>
        <taxon>Actinomycetes</taxon>
        <taxon>Micrococcales</taxon>
        <taxon>Intrasporangiaceae</taxon>
        <taxon>Janibacter</taxon>
    </lineage>
</organism>
<dbReference type="Proteomes" id="UP001059663">
    <property type="component" value="Chromosome"/>
</dbReference>
<name>A0AC61U2F9_9MICO</name>
<gene>
    <name evidence="1" type="ORF">LP422_15600</name>
</gene>
<dbReference type="EMBL" id="CP087977">
    <property type="protein sequence ID" value="UUZ44043.1"/>
    <property type="molecule type" value="Genomic_DNA"/>
</dbReference>
<proteinExistence type="predicted"/>
<accession>A0AC61U2F9</accession>